<dbReference type="AlphaFoldDB" id="A0A6H0Y3C4"/>
<organism evidence="3 4">
    <name type="scientific">Peltaster fructicola</name>
    <dbReference type="NCBI Taxonomy" id="286661"/>
    <lineage>
        <taxon>Eukaryota</taxon>
        <taxon>Fungi</taxon>
        <taxon>Dikarya</taxon>
        <taxon>Ascomycota</taxon>
        <taxon>Pezizomycotina</taxon>
        <taxon>Dothideomycetes</taxon>
        <taxon>Dothideomycetes incertae sedis</taxon>
        <taxon>Peltaster</taxon>
    </lineage>
</organism>
<dbReference type="PANTHER" id="PTHR39217:SF1">
    <property type="entry name" value="GLUTATHIONE SYNTHETASE"/>
    <property type="match status" value="1"/>
</dbReference>
<dbReference type="EMBL" id="CP051143">
    <property type="protein sequence ID" value="QIX01507.1"/>
    <property type="molecule type" value="Genomic_DNA"/>
</dbReference>
<dbReference type="PROSITE" id="PS50975">
    <property type="entry name" value="ATP_GRASP"/>
    <property type="match status" value="1"/>
</dbReference>
<evidence type="ECO:0000313" key="3">
    <source>
        <dbReference type="EMBL" id="QIX01507.1"/>
    </source>
</evidence>
<evidence type="ECO:0000313" key="4">
    <source>
        <dbReference type="Proteomes" id="UP000503462"/>
    </source>
</evidence>
<reference evidence="3 4" key="1">
    <citation type="journal article" date="2016" name="Sci. Rep.">
        <title>Peltaster fructicola genome reveals evolution from an invasive phytopathogen to an ectophytic parasite.</title>
        <authorList>
            <person name="Xu C."/>
            <person name="Chen H."/>
            <person name="Gleason M.L."/>
            <person name="Xu J.R."/>
            <person name="Liu H."/>
            <person name="Zhang R."/>
            <person name="Sun G."/>
        </authorList>
    </citation>
    <scope>NUCLEOTIDE SEQUENCE [LARGE SCALE GENOMIC DNA]</scope>
    <source>
        <strain evidence="3 4">LNHT1506</strain>
    </source>
</reference>
<dbReference type="InterPro" id="IPR053191">
    <property type="entry name" value="DcsG_Biosynth_Enzyme"/>
</dbReference>
<sequence>MPRVLFLTAHDPSERRYWNTELIDGLEKAGVHVEIARWSVAESEMIELAKSVSQICLISAGHYNHTIDAFRTLLSILLPAIQQQFPSVRICNAPALTLWNCEKTYLLDLQREGFRLPRTIVAERQTPEQFKNTLRDFAAAPSGTVIVKPSIGASGLGVLQIADVMSFSVKEDATLQHLLDTTTGKLVVQEFIADIKDSGELSLILVDGKFVAGVLKRARNGDFRVNSEYGGTAYRLPVDEVPQSAKDVGQTIHTWLEGRFGPRSCAYMRLDGVVRAEDNAFVVMEVECIEPSLLTGDVELCAELVQHFQNMFGS</sequence>
<gene>
    <name evidence="3" type="ORF">AMS68_007024</name>
</gene>
<dbReference type="Pfam" id="PF08443">
    <property type="entry name" value="RimK"/>
    <property type="match status" value="1"/>
</dbReference>
<dbReference type="Gene3D" id="3.30.470.20">
    <property type="entry name" value="ATP-grasp fold, B domain"/>
    <property type="match status" value="1"/>
</dbReference>
<evidence type="ECO:0000256" key="1">
    <source>
        <dbReference type="PROSITE-ProRule" id="PRU00409"/>
    </source>
</evidence>
<dbReference type="OrthoDB" id="406765at2759"/>
<accession>A0A6H0Y3C4</accession>
<proteinExistence type="predicted"/>
<protein>
    <recommendedName>
        <fullName evidence="2">ATP-grasp domain-containing protein</fullName>
    </recommendedName>
</protein>
<dbReference type="InterPro" id="IPR013651">
    <property type="entry name" value="ATP-grasp_RimK-type"/>
</dbReference>
<dbReference type="InterPro" id="IPR011761">
    <property type="entry name" value="ATP-grasp"/>
</dbReference>
<feature type="domain" description="ATP-grasp" evidence="2">
    <location>
        <begin position="106"/>
        <end position="309"/>
    </location>
</feature>
<dbReference type="GO" id="GO:0005524">
    <property type="term" value="F:ATP binding"/>
    <property type="evidence" value="ECO:0007669"/>
    <property type="project" value="UniProtKB-UniRule"/>
</dbReference>
<keyword evidence="4" id="KW-1185">Reference proteome</keyword>
<name>A0A6H0Y3C4_9PEZI</name>
<keyword evidence="1" id="KW-0547">Nucleotide-binding</keyword>
<dbReference type="Proteomes" id="UP000503462">
    <property type="component" value="Chromosome 5"/>
</dbReference>
<dbReference type="PANTHER" id="PTHR39217">
    <property type="match status" value="1"/>
</dbReference>
<keyword evidence="1" id="KW-0067">ATP-binding</keyword>
<evidence type="ECO:0000259" key="2">
    <source>
        <dbReference type="PROSITE" id="PS50975"/>
    </source>
</evidence>
<dbReference type="GO" id="GO:0046872">
    <property type="term" value="F:metal ion binding"/>
    <property type="evidence" value="ECO:0007669"/>
    <property type="project" value="InterPro"/>
</dbReference>
<dbReference type="SUPFAM" id="SSF56059">
    <property type="entry name" value="Glutathione synthetase ATP-binding domain-like"/>
    <property type="match status" value="1"/>
</dbReference>